<keyword evidence="5 10" id="KW-0493">Microtubule</keyword>
<dbReference type="SUPFAM" id="SSF103196">
    <property type="entry name" value="Roadblock/LC7 domain"/>
    <property type="match status" value="1"/>
</dbReference>
<evidence type="ECO:0000256" key="1">
    <source>
        <dbReference type="ARBA" id="ARBA00004245"/>
    </source>
</evidence>
<dbReference type="GO" id="GO:0007018">
    <property type="term" value="P:microtubule-based movement"/>
    <property type="evidence" value="ECO:0007669"/>
    <property type="project" value="UniProtKB-UniRule"/>
</dbReference>
<dbReference type="PANTHER" id="PTHR10779">
    <property type="entry name" value="DYNEIN LIGHT CHAIN ROADBLOCK"/>
    <property type="match status" value="1"/>
</dbReference>
<keyword evidence="4 10" id="KW-0963">Cytoplasm</keyword>
<dbReference type="FunFam" id="3.30.450.30:FF:000011">
    <property type="entry name" value="Dynein light chain roadblock"/>
    <property type="match status" value="1"/>
</dbReference>
<reference evidence="12" key="1">
    <citation type="submission" date="2021-01" db="EMBL/GenBank/DDBJ databases">
        <authorList>
            <person name="Corre E."/>
            <person name="Pelletier E."/>
            <person name="Niang G."/>
            <person name="Scheremetjew M."/>
            <person name="Finn R."/>
            <person name="Kale V."/>
            <person name="Holt S."/>
            <person name="Cochrane G."/>
            <person name="Meng A."/>
            <person name="Brown T."/>
            <person name="Cohen L."/>
        </authorList>
    </citation>
    <scope>NUCLEOTIDE SEQUENCE</scope>
    <source>
        <strain evidence="12">CCMP1661</strain>
    </source>
</reference>
<dbReference type="GO" id="GO:0005868">
    <property type="term" value="C:cytoplasmic dynein complex"/>
    <property type="evidence" value="ECO:0007669"/>
    <property type="project" value="UniProtKB-UniRule"/>
</dbReference>
<sequence length="102" mass="11948">MSEVEETLERVKVQPGVEGYVICNKQGQVLRRFPSMRQDLAELYADSMRCLAAKARGVVRDLNPQHELRYLRIRARREEVMVAYDNEFLVIVIQRWQPAADK</sequence>
<dbReference type="InterPro" id="IPR016561">
    <property type="entry name" value="DYNLRB1/2"/>
</dbReference>
<comment type="function">
    <text evidence="9">Acts as one of several non-catalytic accessory components of the cytoplasmic dynein 1 complex that are thought to be involved in linking dynein to cargos and to adapter proteins that regulate dynein function. Cytoplasmic dynein 1 acts as a motor for the intracellular retrograde motility of vesicles and organelles along microtubules.</text>
</comment>
<dbReference type="EMBL" id="HBHR01002670">
    <property type="protein sequence ID" value="CAD9858644.1"/>
    <property type="molecule type" value="Transcribed_RNA"/>
</dbReference>
<keyword evidence="3 10" id="KW-0813">Transport</keyword>
<keyword evidence="6 10" id="KW-0243">Dynein</keyword>
<dbReference type="GO" id="GO:0045505">
    <property type="term" value="F:dynein intermediate chain binding"/>
    <property type="evidence" value="ECO:0007669"/>
    <property type="project" value="UniProtKB-UniRule"/>
</dbReference>
<evidence type="ECO:0000313" key="13">
    <source>
        <dbReference type="EMBL" id="CAD9858704.1"/>
    </source>
</evidence>
<dbReference type="Gene3D" id="3.30.450.30">
    <property type="entry name" value="Dynein light chain 2a, cytoplasmic"/>
    <property type="match status" value="1"/>
</dbReference>
<evidence type="ECO:0000256" key="6">
    <source>
        <dbReference type="ARBA" id="ARBA00023017"/>
    </source>
</evidence>
<evidence type="ECO:0000256" key="2">
    <source>
        <dbReference type="ARBA" id="ARBA00007191"/>
    </source>
</evidence>
<dbReference type="PIRSF" id="PIRSF009998">
    <property type="entry name" value="DLC7"/>
    <property type="match status" value="1"/>
</dbReference>
<dbReference type="EMBL" id="HBHR01002781">
    <property type="protein sequence ID" value="CAD9858704.1"/>
    <property type="molecule type" value="Transcribed_RNA"/>
</dbReference>
<evidence type="ECO:0000259" key="11">
    <source>
        <dbReference type="SMART" id="SM00960"/>
    </source>
</evidence>
<evidence type="ECO:0000256" key="8">
    <source>
        <dbReference type="ARBA" id="ARBA00023212"/>
    </source>
</evidence>
<comment type="similarity">
    <text evidence="2 10">Belongs to the GAMAD family.</text>
</comment>
<dbReference type="GO" id="GO:0005737">
    <property type="term" value="C:cytoplasm"/>
    <property type="evidence" value="ECO:0007669"/>
    <property type="project" value="UniProtKB-UniRule"/>
</dbReference>
<keyword evidence="7 10" id="KW-0505">Motor protein</keyword>
<evidence type="ECO:0000256" key="4">
    <source>
        <dbReference type="ARBA" id="ARBA00022490"/>
    </source>
</evidence>
<keyword evidence="8 10" id="KW-0206">Cytoskeleton</keyword>
<evidence type="ECO:0000256" key="9">
    <source>
        <dbReference type="ARBA" id="ARBA00025362"/>
    </source>
</evidence>
<dbReference type="AlphaFoldDB" id="A0A6U1LT09"/>
<dbReference type="GO" id="GO:0005874">
    <property type="term" value="C:microtubule"/>
    <property type="evidence" value="ECO:0007669"/>
    <property type="project" value="UniProtKB-UniRule"/>
</dbReference>
<name>A0A6U1LT09_9STRA</name>
<evidence type="ECO:0000256" key="7">
    <source>
        <dbReference type="ARBA" id="ARBA00023175"/>
    </source>
</evidence>
<dbReference type="Pfam" id="PF03259">
    <property type="entry name" value="Robl_LC7"/>
    <property type="match status" value="1"/>
</dbReference>
<proteinExistence type="inferred from homology"/>
<evidence type="ECO:0000256" key="10">
    <source>
        <dbReference type="PIRNR" id="PIRNR009998"/>
    </source>
</evidence>
<evidence type="ECO:0000256" key="5">
    <source>
        <dbReference type="ARBA" id="ARBA00022701"/>
    </source>
</evidence>
<comment type="subcellular location">
    <subcellularLocation>
        <location evidence="1 10">Cytoplasm</location>
        <location evidence="1 10">Cytoskeleton</location>
    </subcellularLocation>
</comment>
<protein>
    <recommendedName>
        <fullName evidence="10">Dynein light chain roadblock</fullName>
    </recommendedName>
</protein>
<accession>A0A6U1LT09</accession>
<gene>
    <name evidence="12" type="ORF">FJAP1339_LOCUS1162</name>
    <name evidence="13" type="ORF">FJAP1339_LOCUS1222</name>
</gene>
<evidence type="ECO:0000313" key="12">
    <source>
        <dbReference type="EMBL" id="CAD9858644.1"/>
    </source>
</evidence>
<dbReference type="InterPro" id="IPR004942">
    <property type="entry name" value="Roadblock/LAMTOR2_dom"/>
</dbReference>
<evidence type="ECO:0000256" key="3">
    <source>
        <dbReference type="ARBA" id="ARBA00022448"/>
    </source>
</evidence>
<feature type="domain" description="Roadblock/LAMTOR2" evidence="11">
    <location>
        <begin position="4"/>
        <end position="94"/>
    </location>
</feature>
<dbReference type="SMART" id="SM00960">
    <property type="entry name" value="Robl_LC7"/>
    <property type="match status" value="1"/>
</dbReference>
<organism evidence="12">
    <name type="scientific">Fibrocapsa japonica</name>
    <dbReference type="NCBI Taxonomy" id="94617"/>
    <lineage>
        <taxon>Eukaryota</taxon>
        <taxon>Sar</taxon>
        <taxon>Stramenopiles</taxon>
        <taxon>Ochrophyta</taxon>
        <taxon>Raphidophyceae</taxon>
        <taxon>Chattonellales</taxon>
        <taxon>Chattonellaceae</taxon>
        <taxon>Fibrocapsa</taxon>
    </lineage>
</organism>